<gene>
    <name evidence="1" type="ORF">JJ685_24380</name>
</gene>
<name>A0A936Z3L7_9BURK</name>
<keyword evidence="2" id="KW-1185">Reference proteome</keyword>
<sequence>MPTKPQRLLHRLVANPPPVRGLNSTDAVATMQPTDALEMDNFISADFGVTLREGWREYATNLGGPVRTVFSYDGAPTLSTASPVSVSVLFAATDDGIFDVEGGGNMEAETPMIALSGAAYAGRLSFVDFTTAGGKYLVACSETDGAFLFDGTTWSKMSSEGDPGPGVVTGVDPAMFVHVCAWKHRLMFVERGGTVAWILPVGSVGGAAAKFDFGPLLRSGGMLLALANWTMDAGAGIDDRLVALGSSGDLLVYEGTDPTNATQFRNVGVWYIGRPPVGRRCMTQSGGNVFVLTVFGVVPVAQVVQGGLDTLLMAGTEFLQQLRKIQDVLNVDFATLIDTVGWEIMNFPTKALMLIARPQLVVGEFVQYTFHKHALAWTRLLDIPAETFGRRLNEAYGGTDDGRVLQLFDGTQDGMLLDGTGAHEIRGRVTPAFNYFGDPTVLKQALMMRVNFLASSSPSYVLHVNRDFAVQPPPSAPALAGAVGSLWNHAMWDAAFWAGAIAAFGEWRSVEAMGFALAPTIYVASEQGATIANIEYMVKPGGPL</sequence>
<comment type="caution">
    <text evidence="1">The sequence shown here is derived from an EMBL/GenBank/DDBJ whole genome shotgun (WGS) entry which is preliminary data.</text>
</comment>
<accession>A0A936Z3L7</accession>
<evidence type="ECO:0000313" key="2">
    <source>
        <dbReference type="Proteomes" id="UP000599109"/>
    </source>
</evidence>
<dbReference type="AlphaFoldDB" id="A0A936Z3L7"/>
<dbReference type="EMBL" id="JAEQNE010000008">
    <property type="protein sequence ID" value="MBL0394299.1"/>
    <property type="molecule type" value="Genomic_DNA"/>
</dbReference>
<dbReference type="Proteomes" id="UP000599109">
    <property type="component" value="Unassembled WGS sequence"/>
</dbReference>
<proteinExistence type="predicted"/>
<evidence type="ECO:0000313" key="1">
    <source>
        <dbReference type="EMBL" id="MBL0394299.1"/>
    </source>
</evidence>
<protein>
    <submittedName>
        <fullName evidence="1">Uncharacterized protein</fullName>
    </submittedName>
</protein>
<organism evidence="1 2">
    <name type="scientific">Ramlibacter monticola</name>
    <dbReference type="NCBI Taxonomy" id="1926872"/>
    <lineage>
        <taxon>Bacteria</taxon>
        <taxon>Pseudomonadati</taxon>
        <taxon>Pseudomonadota</taxon>
        <taxon>Betaproteobacteria</taxon>
        <taxon>Burkholderiales</taxon>
        <taxon>Comamonadaceae</taxon>
        <taxon>Ramlibacter</taxon>
    </lineage>
</organism>
<reference evidence="1 2" key="1">
    <citation type="journal article" date="2017" name="Int. J. Syst. Evol. Microbiol.">
        <title>Ramlibacter monticola sp. nov., isolated from forest soil.</title>
        <authorList>
            <person name="Chaudhary D.K."/>
            <person name="Kim J."/>
        </authorList>
    </citation>
    <scope>NUCLEOTIDE SEQUENCE [LARGE SCALE GENOMIC DNA]</scope>
    <source>
        <strain evidence="1 2">KACC 19175</strain>
    </source>
</reference>
<dbReference type="RefSeq" id="WP_201676976.1">
    <property type="nucleotide sequence ID" value="NZ_JAEQNE010000008.1"/>
</dbReference>